<sequence length="186" mass="21664">MLTLTLIFLVKIFIDFYIKAILLRVWIQWAHCDFYHQLTKIIVQLTQLLVNLTYRIISPLAPLDKTLLFLGFILACIKFPLLKIMIADIPTLDSIYLLVGILTLVKAIIDLVFWVMIIHSLLTWISPSFSPINIFFYQLSELLLSRIRLIIPVISGIDLSTTIIIMFIYLINSLLSYYFPEIWVNL</sequence>
<proteinExistence type="predicted"/>
<keyword evidence="1" id="KW-0472">Membrane</keyword>
<dbReference type="RefSeq" id="WP_038498954.1">
    <property type="nucleotide sequence ID" value="NZ_CP008985.1"/>
</dbReference>
<dbReference type="EMBL" id="CP008985">
    <property type="protein sequence ID" value="AIN47399.1"/>
    <property type="molecule type" value="Genomic_DNA"/>
</dbReference>
<evidence type="ECO:0000313" key="3">
    <source>
        <dbReference type="Proteomes" id="UP000067325"/>
    </source>
</evidence>
<feature type="transmembrane region" description="Helical" evidence="1">
    <location>
        <begin position="121"/>
        <end position="137"/>
    </location>
</feature>
<dbReference type="AlphaFoldDB" id="A0A088MYY0"/>
<protein>
    <submittedName>
        <fullName evidence="2">Integral membrane protein YggT, involved in response to extracytoplasmic stress (Osmotic shock)</fullName>
    </submittedName>
</protein>
<dbReference type="OrthoDB" id="9806665at2"/>
<dbReference type="eggNOG" id="COG0762">
    <property type="taxonomic scope" value="Bacteria"/>
</dbReference>
<organism evidence="2 3">
    <name type="scientific">Candidatus Palibaumannia cicadellinicola</name>
    <dbReference type="NCBI Taxonomy" id="186490"/>
    <lineage>
        <taxon>Bacteria</taxon>
        <taxon>Pseudomonadati</taxon>
        <taxon>Pseudomonadota</taxon>
        <taxon>Gammaproteobacteria</taxon>
        <taxon>Candidatus Palibaumannia</taxon>
    </lineage>
</organism>
<evidence type="ECO:0000313" key="2">
    <source>
        <dbReference type="EMBL" id="AIN47399.1"/>
    </source>
</evidence>
<dbReference type="KEGG" id="bcib:IM45_1061"/>
<gene>
    <name evidence="2" type="ORF">IM45_1061</name>
</gene>
<reference evidence="2 3" key="1">
    <citation type="journal article" date="2014" name="MBio">
        <title>Differential genome evolution between companion symbionts in an insect-bacterial symbiosis.</title>
        <authorList>
            <person name="Bennett G.M."/>
            <person name="McCutcheon J.P."/>
            <person name="MacDonald B.R."/>
            <person name="Romanovicz D."/>
            <person name="Moran N.A."/>
        </authorList>
    </citation>
    <scope>NUCLEOTIDE SEQUENCE [LARGE SCALE GENOMIC DNA]</scope>
    <source>
        <strain evidence="2 3">BGSS</strain>
    </source>
</reference>
<evidence type="ECO:0000256" key="1">
    <source>
        <dbReference type="SAM" id="Phobius"/>
    </source>
</evidence>
<dbReference type="GO" id="GO:0016020">
    <property type="term" value="C:membrane"/>
    <property type="evidence" value="ECO:0007669"/>
    <property type="project" value="InterPro"/>
</dbReference>
<name>A0A088MYY0_9GAMM</name>
<feature type="transmembrane region" description="Helical" evidence="1">
    <location>
        <begin position="63"/>
        <end position="82"/>
    </location>
</feature>
<dbReference type="Proteomes" id="UP000067325">
    <property type="component" value="Chromosome"/>
</dbReference>
<dbReference type="Pfam" id="PF02325">
    <property type="entry name" value="CCB3_YggT"/>
    <property type="match status" value="2"/>
</dbReference>
<feature type="transmembrane region" description="Helical" evidence="1">
    <location>
        <begin position="149"/>
        <end position="171"/>
    </location>
</feature>
<dbReference type="InterPro" id="IPR003425">
    <property type="entry name" value="CCB3/YggT"/>
</dbReference>
<feature type="transmembrane region" description="Helical" evidence="1">
    <location>
        <begin position="94"/>
        <end position="115"/>
    </location>
</feature>
<keyword evidence="1" id="KW-0812">Transmembrane</keyword>
<feature type="transmembrane region" description="Helical" evidence="1">
    <location>
        <begin position="6"/>
        <end position="26"/>
    </location>
</feature>
<accession>A0A088MYY0</accession>
<keyword evidence="1" id="KW-1133">Transmembrane helix</keyword>